<keyword evidence="1" id="KW-0472">Membrane</keyword>
<accession>A0A8J2QC82</accession>
<name>A0A8J2QC82_9NEOP</name>
<keyword evidence="1" id="KW-0812">Transmembrane</keyword>
<dbReference type="AlphaFoldDB" id="A0A8J2QC82"/>
<gene>
    <name evidence="2" type="ORF">DCHRY22_LOCUS1198</name>
</gene>
<comment type="caution">
    <text evidence="2">The sequence shown here is derived from an EMBL/GenBank/DDBJ whole genome shotgun (WGS) entry which is preliminary data.</text>
</comment>
<protein>
    <submittedName>
        <fullName evidence="2">(African queen) hypothetical protein</fullName>
    </submittedName>
</protein>
<keyword evidence="1" id="KW-1133">Transmembrane helix</keyword>
<dbReference type="Proteomes" id="UP000789524">
    <property type="component" value="Unassembled WGS sequence"/>
</dbReference>
<sequence>MSGVDTLTFRKIIIHAFCLIILSMFILPMTYCVKKQFFSLEHPKVSICDPEYLKDFVLKSWRKSRTNPIHYVDMNVTIIKTIATKFRMTLSFYQLLSNVYKPSFVEVDMPFCEILKKDVLVAPAFVEAFRRNPKETRPIPELECPLLPGVYSFTNMIMPLENIPTTFPFKTGRLYGNLTLNKVIIGSAYIDFQLKTVDV</sequence>
<proteinExistence type="predicted"/>
<organism evidence="2 3">
    <name type="scientific">Danaus chrysippus</name>
    <name type="common">African queen</name>
    <dbReference type="NCBI Taxonomy" id="151541"/>
    <lineage>
        <taxon>Eukaryota</taxon>
        <taxon>Metazoa</taxon>
        <taxon>Ecdysozoa</taxon>
        <taxon>Arthropoda</taxon>
        <taxon>Hexapoda</taxon>
        <taxon>Insecta</taxon>
        <taxon>Pterygota</taxon>
        <taxon>Neoptera</taxon>
        <taxon>Endopterygota</taxon>
        <taxon>Lepidoptera</taxon>
        <taxon>Glossata</taxon>
        <taxon>Ditrysia</taxon>
        <taxon>Papilionoidea</taxon>
        <taxon>Nymphalidae</taxon>
        <taxon>Danainae</taxon>
        <taxon>Danaini</taxon>
        <taxon>Danaina</taxon>
        <taxon>Danaus</taxon>
        <taxon>Anosia</taxon>
    </lineage>
</organism>
<reference evidence="2" key="1">
    <citation type="submission" date="2021-09" db="EMBL/GenBank/DDBJ databases">
        <authorList>
            <person name="Martin H S."/>
        </authorList>
    </citation>
    <scope>NUCLEOTIDE SEQUENCE</scope>
</reference>
<dbReference type="InterPro" id="IPR010512">
    <property type="entry name" value="DUF1091"/>
</dbReference>
<evidence type="ECO:0000256" key="1">
    <source>
        <dbReference type="SAM" id="Phobius"/>
    </source>
</evidence>
<dbReference type="OrthoDB" id="7424700at2759"/>
<feature type="transmembrane region" description="Helical" evidence="1">
    <location>
        <begin position="12"/>
        <end position="33"/>
    </location>
</feature>
<evidence type="ECO:0000313" key="2">
    <source>
        <dbReference type="EMBL" id="CAG9559317.1"/>
    </source>
</evidence>
<dbReference type="Pfam" id="PF06477">
    <property type="entry name" value="DUF1091"/>
    <property type="match status" value="1"/>
</dbReference>
<dbReference type="EMBL" id="CAKASE010000043">
    <property type="protein sequence ID" value="CAG9559317.1"/>
    <property type="molecule type" value="Genomic_DNA"/>
</dbReference>
<evidence type="ECO:0000313" key="3">
    <source>
        <dbReference type="Proteomes" id="UP000789524"/>
    </source>
</evidence>
<keyword evidence="3" id="KW-1185">Reference proteome</keyword>